<gene>
    <name evidence="2" type="ORF">ACFQRI_24490</name>
</gene>
<evidence type="ECO:0000313" key="3">
    <source>
        <dbReference type="Proteomes" id="UP001596504"/>
    </source>
</evidence>
<evidence type="ECO:0008006" key="4">
    <source>
        <dbReference type="Google" id="ProtNLM"/>
    </source>
</evidence>
<proteinExistence type="predicted"/>
<name>A0ABW2LTE7_9PSEU</name>
<evidence type="ECO:0000313" key="2">
    <source>
        <dbReference type="EMBL" id="MFC7344578.1"/>
    </source>
</evidence>
<feature type="compositionally biased region" description="Low complexity" evidence="1">
    <location>
        <begin position="76"/>
        <end position="104"/>
    </location>
</feature>
<feature type="region of interest" description="Disordered" evidence="1">
    <location>
        <begin position="68"/>
        <end position="110"/>
    </location>
</feature>
<dbReference type="EMBL" id="JBHTCJ010000017">
    <property type="protein sequence ID" value="MFC7344578.1"/>
    <property type="molecule type" value="Genomic_DNA"/>
</dbReference>
<feature type="region of interest" description="Disordered" evidence="1">
    <location>
        <begin position="31"/>
        <end position="51"/>
    </location>
</feature>
<dbReference type="RefSeq" id="WP_380672496.1">
    <property type="nucleotide sequence ID" value="NZ_JBHTCJ010000017.1"/>
</dbReference>
<sequence>MTNPRKRSRRSAKSAGARFERAIADYLAEHYDDRVDRRPKTGAKDRGDIGGIRLSQALRGGRIVIECKDTTRTELGAGRPRPRPSAATTTPSPGSSSTNAAGSPIPASSG</sequence>
<organism evidence="2 3">
    <name type="scientific">Saccharopolyspora griseoalba</name>
    <dbReference type="NCBI Taxonomy" id="1431848"/>
    <lineage>
        <taxon>Bacteria</taxon>
        <taxon>Bacillati</taxon>
        <taxon>Actinomycetota</taxon>
        <taxon>Actinomycetes</taxon>
        <taxon>Pseudonocardiales</taxon>
        <taxon>Pseudonocardiaceae</taxon>
        <taxon>Saccharopolyspora</taxon>
    </lineage>
</organism>
<evidence type="ECO:0000256" key="1">
    <source>
        <dbReference type="SAM" id="MobiDB-lite"/>
    </source>
</evidence>
<reference evidence="3" key="1">
    <citation type="journal article" date="2019" name="Int. J. Syst. Evol. Microbiol.">
        <title>The Global Catalogue of Microorganisms (GCM) 10K type strain sequencing project: providing services to taxonomists for standard genome sequencing and annotation.</title>
        <authorList>
            <consortium name="The Broad Institute Genomics Platform"/>
            <consortium name="The Broad Institute Genome Sequencing Center for Infectious Disease"/>
            <person name="Wu L."/>
            <person name="Ma J."/>
        </authorList>
    </citation>
    <scope>NUCLEOTIDE SEQUENCE [LARGE SCALE GENOMIC DNA]</scope>
    <source>
        <strain evidence="3">WLHS5</strain>
    </source>
</reference>
<keyword evidence="3" id="KW-1185">Reference proteome</keyword>
<comment type="caution">
    <text evidence="2">The sequence shown here is derived from an EMBL/GenBank/DDBJ whole genome shotgun (WGS) entry which is preliminary data.</text>
</comment>
<protein>
    <recommendedName>
        <fullName evidence="4">Holliday junction resolvase</fullName>
    </recommendedName>
</protein>
<dbReference type="Proteomes" id="UP001596504">
    <property type="component" value="Unassembled WGS sequence"/>
</dbReference>
<feature type="compositionally biased region" description="Basic and acidic residues" evidence="1">
    <location>
        <begin position="31"/>
        <end position="48"/>
    </location>
</feature>
<accession>A0ABW2LTE7</accession>